<protein>
    <submittedName>
        <fullName evidence="1">Uncharacterized protein</fullName>
    </submittedName>
</protein>
<keyword evidence="2" id="KW-1185">Reference proteome</keyword>
<proteinExistence type="predicted"/>
<gene>
    <name evidence="1" type="ORF">PsorP6_015678</name>
</gene>
<reference evidence="1 2" key="1">
    <citation type="journal article" date="2022" name="bioRxiv">
        <title>The genome of the oomycete Peronosclerospora sorghi, a cosmopolitan pathogen of maize and sorghum, is inflated with dispersed pseudogenes.</title>
        <authorList>
            <person name="Fletcher K."/>
            <person name="Martin F."/>
            <person name="Isakeit T."/>
            <person name="Cavanaugh K."/>
            <person name="Magill C."/>
            <person name="Michelmore R."/>
        </authorList>
    </citation>
    <scope>NUCLEOTIDE SEQUENCE [LARGE SCALE GENOMIC DNA]</scope>
    <source>
        <strain evidence="1">P6</strain>
    </source>
</reference>
<dbReference type="Proteomes" id="UP001163321">
    <property type="component" value="Chromosome 10"/>
</dbReference>
<accession>A0ACC0WR05</accession>
<dbReference type="EMBL" id="CM047589">
    <property type="protein sequence ID" value="KAI9920480.1"/>
    <property type="molecule type" value="Genomic_DNA"/>
</dbReference>
<evidence type="ECO:0000313" key="1">
    <source>
        <dbReference type="EMBL" id="KAI9920480.1"/>
    </source>
</evidence>
<organism evidence="1 2">
    <name type="scientific">Peronosclerospora sorghi</name>
    <dbReference type="NCBI Taxonomy" id="230839"/>
    <lineage>
        <taxon>Eukaryota</taxon>
        <taxon>Sar</taxon>
        <taxon>Stramenopiles</taxon>
        <taxon>Oomycota</taxon>
        <taxon>Peronosporomycetes</taxon>
        <taxon>Peronosporales</taxon>
        <taxon>Peronosporaceae</taxon>
        <taxon>Peronosclerospora</taxon>
    </lineage>
</organism>
<comment type="caution">
    <text evidence="1">The sequence shown here is derived from an EMBL/GenBank/DDBJ whole genome shotgun (WGS) entry which is preliminary data.</text>
</comment>
<name>A0ACC0WR05_9STRA</name>
<evidence type="ECO:0000313" key="2">
    <source>
        <dbReference type="Proteomes" id="UP001163321"/>
    </source>
</evidence>
<sequence length="565" mass="61595">MARRTSLDDSDAILTQQLLDSLNLGAQDAPASSVQAKLAIHGVVIGVQNDLARVSGLRHATVGSVVAVRDGDGQFCCHGLVLMLETKLVHVALLKATTETLPVTKGMHVELHHEQLEIPGSVAAFTGAVIDPLGRALSMDESRAQHEPKERIHVGWGAQSVPGLMQRVPLSLPFETGFVALDCLHPMAHGHRFGIFGPRHAGKTRLALDVMVHQVARAKELGHVPPHIVYVCIGKSLARIARIREVLKTTETLSHTTIIAAHDCDSPVLQYIAPFTGCAVAEYMMQHSRSPHSVVVYDDLATHTSVVEGFVHSLHLPRAARTSLSAHAVLLERSGQFQGVSNERTGPSVTSLVLVDTPAASEKPSDLQEGISSLVDDFVCLDPSSPDFPPLNVLTPGGSVRGPPFQSAARWTFISRLRARINAAARVKENVEVACKLGLEPEPEDAETLEFLALVEQFFNTSTLIGQKGTIESELEILVAAMFLSNVNVVKLPTEPLNLWEFVRQVITRLMRKENEDIWIQLTTQERTSAWSKRLEANVAKVVDEELERLKLAKKQKSTKIASIT</sequence>